<evidence type="ECO:0000313" key="2">
    <source>
        <dbReference type="EMBL" id="KAA1257758.1"/>
    </source>
</evidence>
<organism evidence="2 3">
    <name type="scientific">Rubripirellula obstinata</name>
    <dbReference type="NCBI Taxonomy" id="406547"/>
    <lineage>
        <taxon>Bacteria</taxon>
        <taxon>Pseudomonadati</taxon>
        <taxon>Planctomycetota</taxon>
        <taxon>Planctomycetia</taxon>
        <taxon>Pirellulales</taxon>
        <taxon>Pirellulaceae</taxon>
        <taxon>Rubripirellula</taxon>
    </lineage>
</organism>
<comment type="caution">
    <text evidence="2">The sequence shown here is derived from an EMBL/GenBank/DDBJ whole genome shotgun (WGS) entry which is preliminary data.</text>
</comment>
<proteinExistence type="predicted"/>
<dbReference type="NCBIfam" id="TIGR02532">
    <property type="entry name" value="IV_pilin_GFxxxE"/>
    <property type="match status" value="1"/>
</dbReference>
<dbReference type="Proteomes" id="UP000322699">
    <property type="component" value="Unassembled WGS sequence"/>
</dbReference>
<dbReference type="InterPro" id="IPR012902">
    <property type="entry name" value="N_methyl_site"/>
</dbReference>
<dbReference type="AlphaFoldDB" id="A0A5B1C9D4"/>
<keyword evidence="1" id="KW-0472">Membrane</keyword>
<dbReference type="Pfam" id="PF07963">
    <property type="entry name" value="N_methyl"/>
    <property type="match status" value="1"/>
</dbReference>
<evidence type="ECO:0000256" key="1">
    <source>
        <dbReference type="SAM" id="Phobius"/>
    </source>
</evidence>
<sequence>MIKFILIKTALTKPLLTKPTIENSMKCEQPKMMSQRVTARGFTLVEMLVAMAVTLIMMAALARSFGFVGNQVRDGRADTQLSNQLRDVSTRLSDEIDQCTVTLEPASASSEPNGYFMYYEGPVTDATSSLFRAADTTDGVFLDAAKFGDFDDYLAFTASAPAGQWFTGKVPRYILEMKTAELAGTGYTLPTVPADLARAFEPVVIRSKYAEIVYFASPEYAPVSLPATPAYIDVDGDLDLGSGSAIENGIPDRLKIHRRVLLIRPDLNLTSGALPIQTFDSIPFMQADTWPTASTATIVGAANAADGWLYGMAGVHQQCDLSIRRIDSAAGTPTVFVAANSLGDLSKPQNRFAHVRIPNRVLTGSGTANFPTSMPVLALGNAPTILSTATSNSPARIAPPATPNVGPVVTPASMSGFLRPEFVLGNDRSHLDSATDLWGGERLGEDLLVNNSLAFDVQVFDPNAIVVDTSDLSAKQSDVMVGPSDAGYREAIRTAFNQVSTDNSGSPSVPTSIVNYSERGAFVDLCYPVLAGGSLRGWQARRIDRRDGTGDGALSLPGLMITPFTGVASYSTTPADVYQPSLFKSGKLVTFGTSIRLFQPTFDTFTNSYERDGFAQATLNASSNGTVWENLTGATTVDLGSNGIDDDATFGADDFAERETSPPFINTPDAIRITVRVENPKTRQIRQISIVHRD</sequence>
<dbReference type="EMBL" id="VRLW01000001">
    <property type="protein sequence ID" value="KAA1257758.1"/>
    <property type="molecule type" value="Genomic_DNA"/>
</dbReference>
<evidence type="ECO:0008006" key="4">
    <source>
        <dbReference type="Google" id="ProtNLM"/>
    </source>
</evidence>
<dbReference type="PROSITE" id="PS00409">
    <property type="entry name" value="PROKAR_NTER_METHYL"/>
    <property type="match status" value="1"/>
</dbReference>
<keyword evidence="1" id="KW-1133">Transmembrane helix</keyword>
<evidence type="ECO:0000313" key="3">
    <source>
        <dbReference type="Proteomes" id="UP000322699"/>
    </source>
</evidence>
<name>A0A5B1C9D4_9BACT</name>
<keyword evidence="1" id="KW-0812">Transmembrane</keyword>
<reference evidence="2 3" key="1">
    <citation type="submission" date="2019-08" db="EMBL/GenBank/DDBJ databases">
        <title>Deep-cultivation of Planctomycetes and their phenomic and genomic characterization uncovers novel biology.</title>
        <authorList>
            <person name="Wiegand S."/>
            <person name="Jogler M."/>
            <person name="Boedeker C."/>
            <person name="Pinto D."/>
            <person name="Vollmers J."/>
            <person name="Rivas-Marin E."/>
            <person name="Kohn T."/>
            <person name="Peeters S.H."/>
            <person name="Heuer A."/>
            <person name="Rast P."/>
            <person name="Oberbeckmann S."/>
            <person name="Bunk B."/>
            <person name="Jeske O."/>
            <person name="Meyerdierks A."/>
            <person name="Storesund J.E."/>
            <person name="Kallscheuer N."/>
            <person name="Luecker S."/>
            <person name="Lage O.M."/>
            <person name="Pohl T."/>
            <person name="Merkel B.J."/>
            <person name="Hornburger P."/>
            <person name="Mueller R.-W."/>
            <person name="Bruemmer F."/>
            <person name="Labrenz M."/>
            <person name="Spormann A.M."/>
            <person name="Op Den Camp H."/>
            <person name="Overmann J."/>
            <person name="Amann R."/>
            <person name="Jetten M.S.M."/>
            <person name="Mascher T."/>
            <person name="Medema M.H."/>
            <person name="Devos D.P."/>
            <person name="Kaster A.-K."/>
            <person name="Ovreas L."/>
            <person name="Rohde M."/>
            <person name="Galperin M.Y."/>
            <person name="Jogler C."/>
        </authorList>
    </citation>
    <scope>NUCLEOTIDE SEQUENCE [LARGE SCALE GENOMIC DNA]</scope>
    <source>
        <strain evidence="2 3">LF1</strain>
    </source>
</reference>
<gene>
    <name evidence="2" type="ORF">LF1_02480</name>
</gene>
<keyword evidence="3" id="KW-1185">Reference proteome</keyword>
<accession>A0A5B1C9D4</accession>
<feature type="transmembrane region" description="Helical" evidence="1">
    <location>
        <begin position="41"/>
        <end position="62"/>
    </location>
</feature>
<protein>
    <recommendedName>
        <fullName evidence="4">Prepilin-type N-terminal cleavage/methylation domain-containing protein</fullName>
    </recommendedName>
</protein>